<dbReference type="RefSeq" id="WP_377063075.1">
    <property type="nucleotide sequence ID" value="NZ_JBHSJJ010000003.1"/>
</dbReference>
<sequence length="486" mass="55262">MRMIFLRCLKLSLWAVLSLTIFPHCQQETSGGKAGSLASDNPLETYVSTRDPVFDYQLVHQHDGKGYRYFVLRVTSQNWLTENEVDETTWWHWVSFVLPDKLSHTTSLMMISGGSRNSGLPESPDKMLVEAALKTRSPAIKVHNIPFQPLTFKGDTVSGRTEDGLIAYGWRKFMENGARDEDAVWLARLPMTKAVMSAMDAVTDYTKEELGLNLEAYVVAGGSKRGWTTWTTAAMDPRVVGMAPIVIDLLNIVPSFKHHWQAYGFWAPAVKDYEHEGIFDWMDTQEYQRLLEIVEPYSYLDHYTDMPKLLINASGDQFFLPDSWKFYWDDLKGEKHLAYIPNTGHSLDGSDAMQVLLGFYNRILNNEKRPEYSWEIKENRIEIKVDPENPPVGIKLWEAHNESARDFRIDVLGPGWTSVDIPISANGNSYSIPITTPETGWKGHFVELTYGGGSPMKVTTGIKVLPETYDYEPFQPKSPKGTLLEK</sequence>
<dbReference type="PANTHER" id="PTHR31497:SF0">
    <property type="entry name" value="AUTOCRINE PROLIFERATION REPRESSOR PROTEIN A"/>
    <property type="match status" value="1"/>
</dbReference>
<comment type="caution">
    <text evidence="2">The sequence shown here is derived from an EMBL/GenBank/DDBJ whole genome shotgun (WGS) entry which is preliminary data.</text>
</comment>
<dbReference type="PANTHER" id="PTHR31497">
    <property type="entry name" value="AUTOCRINE PROLIFERATION REPRESSOR PROTEIN A"/>
    <property type="match status" value="1"/>
</dbReference>
<dbReference type="Gene3D" id="3.40.50.1820">
    <property type="entry name" value="alpha/beta hydrolase"/>
    <property type="match status" value="1"/>
</dbReference>
<dbReference type="InterPro" id="IPR029058">
    <property type="entry name" value="AB_hydrolase_fold"/>
</dbReference>
<feature type="chain" id="PRO_5045770783" evidence="1">
    <location>
        <begin position="27"/>
        <end position="486"/>
    </location>
</feature>
<proteinExistence type="predicted"/>
<dbReference type="Pfam" id="PF10142">
    <property type="entry name" value="PhoPQ_related"/>
    <property type="match status" value="1"/>
</dbReference>
<accession>A0ABV9SZ57</accession>
<name>A0ABV9SZ57_9BACT</name>
<dbReference type="InterPro" id="IPR009199">
    <property type="entry name" value="PhoPQ-act_pathogen-rel_PqaA"/>
</dbReference>
<dbReference type="Proteomes" id="UP001595818">
    <property type="component" value="Unassembled WGS sequence"/>
</dbReference>
<dbReference type="SUPFAM" id="SSF53474">
    <property type="entry name" value="alpha/beta-Hydrolases"/>
    <property type="match status" value="1"/>
</dbReference>
<reference evidence="3" key="1">
    <citation type="journal article" date="2019" name="Int. J. Syst. Evol. Microbiol.">
        <title>The Global Catalogue of Microorganisms (GCM) 10K type strain sequencing project: providing services to taxonomists for standard genome sequencing and annotation.</title>
        <authorList>
            <consortium name="The Broad Institute Genomics Platform"/>
            <consortium name="The Broad Institute Genome Sequencing Center for Infectious Disease"/>
            <person name="Wu L."/>
            <person name="Ma J."/>
        </authorList>
    </citation>
    <scope>NUCLEOTIDE SEQUENCE [LARGE SCALE GENOMIC DNA]</scope>
    <source>
        <strain evidence="3">CGMCC 4.7466</strain>
    </source>
</reference>
<feature type="signal peptide" evidence="1">
    <location>
        <begin position="1"/>
        <end position="26"/>
    </location>
</feature>
<protein>
    <submittedName>
        <fullName evidence="2">PhoPQ-activated pathogenicity-related family protein</fullName>
    </submittedName>
</protein>
<dbReference type="PIRSF" id="PIRSF014728">
    <property type="entry name" value="PqaA"/>
    <property type="match status" value="1"/>
</dbReference>
<organism evidence="2 3">
    <name type="scientific">Negadavirga shengliensis</name>
    <dbReference type="NCBI Taxonomy" id="1389218"/>
    <lineage>
        <taxon>Bacteria</taxon>
        <taxon>Pseudomonadati</taxon>
        <taxon>Bacteroidota</taxon>
        <taxon>Cytophagia</taxon>
        <taxon>Cytophagales</taxon>
        <taxon>Cyclobacteriaceae</taxon>
        <taxon>Negadavirga</taxon>
    </lineage>
</organism>
<keyword evidence="3" id="KW-1185">Reference proteome</keyword>
<evidence type="ECO:0000256" key="1">
    <source>
        <dbReference type="SAM" id="SignalP"/>
    </source>
</evidence>
<evidence type="ECO:0000313" key="3">
    <source>
        <dbReference type="Proteomes" id="UP001595818"/>
    </source>
</evidence>
<dbReference type="EMBL" id="JBHSJJ010000003">
    <property type="protein sequence ID" value="MFC4871527.1"/>
    <property type="molecule type" value="Genomic_DNA"/>
</dbReference>
<evidence type="ECO:0000313" key="2">
    <source>
        <dbReference type="EMBL" id="MFC4871527.1"/>
    </source>
</evidence>
<gene>
    <name evidence="2" type="ORF">ACFPFU_07500</name>
</gene>
<keyword evidence="1" id="KW-0732">Signal</keyword>